<sequence length="560" mass="64783">MFMNLFPKIFLRHISTTSTTTTRKLLKSSKIPNRYQKLVVRQAQKVLTDYLHETRCLPFVLADQIGKNSPISLVNLIVKVDFSASVFSRNFEKYLRYHPINEFEFFFESIGIDYNNGASGLLPVNKVFFSEDGSILDAACALLVFGFPWDKLGKLYEECSSIFRRSPEELKSKLCEFKKYGFGNVEVVGICLAFPNILGEEDEFDGLFTDLRSVFLDFELARSVEENIDSWHEVCRKIRVFYNLNGEKGKLGELIGRAKAIFIEYGEDELIQKADYFCRFAVKKEEVALLLLKAPELLNLDLQVPLISVSKLLKHFGLSPKILEDVSKKYDHVLGTNKMDNLPNVMRALDLHEWFFNKMKDGNHNLLLSYLASHPNEEQDEEYQAGLEKVCASRSQNHRMRKLNFLHGLGFGENALTIDIAARLHGNRWELQKRSEFLLHLGFEFSDLCIMVKRTPKILNQKTQVIDKKVKFFCQELGIPLKCLTPMATVLIYNLEDRIKPRHRFLMWLKEKSLLVEKYSIGTVISCSSNRFVDLAYKIHPAAPKHWFEQFYIPPNTHKC</sequence>
<dbReference type="PANTHER" id="PTHR13068">
    <property type="entry name" value="CGI-12 PROTEIN-RELATED"/>
    <property type="match status" value="1"/>
</dbReference>
<proteinExistence type="inferred from homology"/>
<dbReference type="GO" id="GO:0003676">
    <property type="term" value="F:nucleic acid binding"/>
    <property type="evidence" value="ECO:0007669"/>
    <property type="project" value="InterPro"/>
</dbReference>
<keyword evidence="2" id="KW-0806">Transcription termination</keyword>
<dbReference type="GO" id="GO:0006353">
    <property type="term" value="P:DNA-templated transcription termination"/>
    <property type="evidence" value="ECO:0007669"/>
    <property type="project" value="UniProtKB-KW"/>
</dbReference>
<comment type="caution">
    <text evidence="4">The sequence shown here is derived from an EMBL/GenBank/DDBJ whole genome shotgun (WGS) entry which is preliminary data.</text>
</comment>
<name>A0AAE1JFK4_9FABA</name>
<dbReference type="PANTHER" id="PTHR13068:SF113">
    <property type="entry name" value="TRANSCRIPTION TERMINATION FACTOR MTEF18, MITOCHONDRIAL"/>
    <property type="match status" value="1"/>
</dbReference>
<accession>A0AAE1JFK4</accession>
<evidence type="ECO:0000256" key="1">
    <source>
        <dbReference type="ARBA" id="ARBA00007692"/>
    </source>
</evidence>
<dbReference type="AlphaFoldDB" id="A0AAE1JFK4"/>
<evidence type="ECO:0000256" key="3">
    <source>
        <dbReference type="ARBA" id="ARBA00022946"/>
    </source>
</evidence>
<dbReference type="InterPro" id="IPR003690">
    <property type="entry name" value="MTERF"/>
</dbReference>
<keyword evidence="2" id="KW-0805">Transcription regulation</keyword>
<gene>
    <name evidence="4" type="ORF">QN277_024585</name>
</gene>
<comment type="similarity">
    <text evidence="1">Belongs to the mTERF family.</text>
</comment>
<dbReference type="Gene3D" id="1.25.70.10">
    <property type="entry name" value="Transcription termination factor 3, mitochondrial"/>
    <property type="match status" value="2"/>
</dbReference>
<keyword evidence="3" id="KW-0809">Transit peptide</keyword>
<dbReference type="Pfam" id="PF02536">
    <property type="entry name" value="mTERF"/>
    <property type="match status" value="2"/>
</dbReference>
<evidence type="ECO:0000313" key="5">
    <source>
        <dbReference type="Proteomes" id="UP001293593"/>
    </source>
</evidence>
<keyword evidence="5" id="KW-1185">Reference proteome</keyword>
<protein>
    <submittedName>
        <fullName evidence="4">Uncharacterized protein</fullName>
    </submittedName>
</protein>
<reference evidence="4" key="1">
    <citation type="submission" date="2023-10" db="EMBL/GenBank/DDBJ databases">
        <title>Chromosome-level genome of the transformable northern wattle, Acacia crassicarpa.</title>
        <authorList>
            <person name="Massaro I."/>
            <person name="Sinha N.R."/>
            <person name="Poethig S."/>
            <person name="Leichty A.R."/>
        </authorList>
    </citation>
    <scope>NUCLEOTIDE SEQUENCE</scope>
    <source>
        <strain evidence="4">Acra3RX</strain>
        <tissue evidence="4">Leaf</tissue>
    </source>
</reference>
<evidence type="ECO:0000256" key="2">
    <source>
        <dbReference type="ARBA" id="ARBA00022472"/>
    </source>
</evidence>
<keyword evidence="2" id="KW-0804">Transcription</keyword>
<evidence type="ECO:0000313" key="4">
    <source>
        <dbReference type="EMBL" id="KAK4267857.1"/>
    </source>
</evidence>
<organism evidence="4 5">
    <name type="scientific">Acacia crassicarpa</name>
    <name type="common">northern wattle</name>
    <dbReference type="NCBI Taxonomy" id="499986"/>
    <lineage>
        <taxon>Eukaryota</taxon>
        <taxon>Viridiplantae</taxon>
        <taxon>Streptophyta</taxon>
        <taxon>Embryophyta</taxon>
        <taxon>Tracheophyta</taxon>
        <taxon>Spermatophyta</taxon>
        <taxon>Magnoliopsida</taxon>
        <taxon>eudicotyledons</taxon>
        <taxon>Gunneridae</taxon>
        <taxon>Pentapetalae</taxon>
        <taxon>rosids</taxon>
        <taxon>fabids</taxon>
        <taxon>Fabales</taxon>
        <taxon>Fabaceae</taxon>
        <taxon>Caesalpinioideae</taxon>
        <taxon>mimosoid clade</taxon>
        <taxon>Acacieae</taxon>
        <taxon>Acacia</taxon>
    </lineage>
</organism>
<dbReference type="SMART" id="SM00733">
    <property type="entry name" value="Mterf"/>
    <property type="match status" value="4"/>
</dbReference>
<dbReference type="EMBL" id="JAWXYG010000007">
    <property type="protein sequence ID" value="KAK4267857.1"/>
    <property type="molecule type" value="Genomic_DNA"/>
</dbReference>
<dbReference type="Proteomes" id="UP001293593">
    <property type="component" value="Unassembled WGS sequence"/>
</dbReference>
<dbReference type="InterPro" id="IPR038538">
    <property type="entry name" value="MTERF_sf"/>
</dbReference>